<dbReference type="PANTHER" id="PTHR37943">
    <property type="entry name" value="PROTEIN VES"/>
    <property type="match status" value="1"/>
</dbReference>
<evidence type="ECO:0000313" key="2">
    <source>
        <dbReference type="Proteomes" id="UP000464751"/>
    </source>
</evidence>
<dbReference type="SUPFAM" id="SSF51182">
    <property type="entry name" value="RmlC-like cupins"/>
    <property type="match status" value="1"/>
</dbReference>
<organism evidence="1 2">
    <name type="scientific">Ancylobacter pratisalsi</name>
    <dbReference type="NCBI Taxonomy" id="1745854"/>
    <lineage>
        <taxon>Bacteria</taxon>
        <taxon>Pseudomonadati</taxon>
        <taxon>Pseudomonadota</taxon>
        <taxon>Alphaproteobacteria</taxon>
        <taxon>Hyphomicrobiales</taxon>
        <taxon>Xanthobacteraceae</taxon>
        <taxon>Ancylobacter</taxon>
    </lineage>
</organism>
<gene>
    <name evidence="1" type="ORF">G3A50_15695</name>
</gene>
<accession>A0A6P1YSF7</accession>
<sequence length="197" mass="21126">MGWIKVLTTSDYKVTPWKNGGGVTQDVLLMPEGATHENFDIRLSIAPIVSEGAFSSFPGVDRHITLLTGERLGLSFGAETRQLKRLEPFYFDSVQQPQSLLPDGPVRVFNIMTRRGRWNAQVMPASGTTEPLLAAPDEGLVVLHAVSGTWQVGHALGSVVVRPGDTLVSSEEATLRASCEPAGDAIVAFLTPTGSRG</sequence>
<dbReference type="EMBL" id="CP048630">
    <property type="protein sequence ID" value="QIB34993.1"/>
    <property type="molecule type" value="Genomic_DNA"/>
</dbReference>
<proteinExistence type="predicted"/>
<dbReference type="Proteomes" id="UP000464751">
    <property type="component" value="Chromosome"/>
</dbReference>
<reference evidence="1 2" key="1">
    <citation type="submission" date="2020-02" db="EMBL/GenBank/DDBJ databases">
        <authorList>
            <person name="Li G."/>
        </authorList>
    </citation>
    <scope>NUCLEOTIDE SEQUENCE [LARGE SCALE GENOMIC DNA]</scope>
    <source>
        <strain evidence="1 2">DSM 102029</strain>
    </source>
</reference>
<dbReference type="KEGG" id="apra:G3A50_15695"/>
<name>A0A6P1YSF7_9HYPH</name>
<dbReference type="Pfam" id="PF05962">
    <property type="entry name" value="HutD"/>
    <property type="match status" value="1"/>
</dbReference>
<dbReference type="AlphaFoldDB" id="A0A6P1YSF7"/>
<keyword evidence="2" id="KW-1185">Reference proteome</keyword>
<dbReference type="InterPro" id="IPR010282">
    <property type="entry name" value="Uncharacterised_HutD/Ves"/>
</dbReference>
<dbReference type="InterPro" id="IPR014710">
    <property type="entry name" value="RmlC-like_jellyroll"/>
</dbReference>
<dbReference type="PANTHER" id="PTHR37943:SF1">
    <property type="entry name" value="PROTEIN VES"/>
    <property type="match status" value="1"/>
</dbReference>
<dbReference type="RefSeq" id="WP_163076138.1">
    <property type="nucleotide sequence ID" value="NZ_CP048630.1"/>
</dbReference>
<dbReference type="Gene3D" id="2.60.120.10">
    <property type="entry name" value="Jelly Rolls"/>
    <property type="match status" value="1"/>
</dbReference>
<protein>
    <submittedName>
        <fullName evidence="1">HutD family protein</fullName>
    </submittedName>
</protein>
<evidence type="ECO:0000313" key="1">
    <source>
        <dbReference type="EMBL" id="QIB34993.1"/>
    </source>
</evidence>
<dbReference type="InterPro" id="IPR011051">
    <property type="entry name" value="RmlC_Cupin_sf"/>
</dbReference>